<protein>
    <submittedName>
        <fullName evidence="2">Uncharacterized protein</fullName>
    </submittedName>
</protein>
<reference evidence="2" key="2">
    <citation type="journal article" date="2021" name="Sci. Rep.">
        <title>The distribution of antibiotic resistance genes in chicken gut microbiota commensals.</title>
        <authorList>
            <person name="Juricova H."/>
            <person name="Matiasovicova J."/>
            <person name="Kubasova T."/>
            <person name="Cejkova D."/>
            <person name="Rychlik I."/>
        </authorList>
    </citation>
    <scope>NUCLEOTIDE SEQUENCE</scope>
    <source>
        <strain evidence="2">An420c</strain>
    </source>
</reference>
<dbReference type="EMBL" id="JACJLV010000005">
    <property type="protein sequence ID" value="MBM6825943.1"/>
    <property type="molecule type" value="Genomic_DNA"/>
</dbReference>
<gene>
    <name evidence="2" type="ORF">H6A13_02335</name>
</gene>
<keyword evidence="1" id="KW-0472">Membrane</keyword>
<feature type="transmembrane region" description="Helical" evidence="1">
    <location>
        <begin position="6"/>
        <end position="27"/>
    </location>
</feature>
<name>A0A938X0R7_9CLOT</name>
<evidence type="ECO:0000313" key="2">
    <source>
        <dbReference type="EMBL" id="MBM6825943.1"/>
    </source>
</evidence>
<keyword evidence="1" id="KW-1133">Transmembrane helix</keyword>
<organism evidence="2 3">
    <name type="scientific">Mordavella massiliensis</name>
    <dbReference type="NCBI Taxonomy" id="1871024"/>
    <lineage>
        <taxon>Bacteria</taxon>
        <taxon>Bacillati</taxon>
        <taxon>Bacillota</taxon>
        <taxon>Clostridia</taxon>
        <taxon>Eubacteriales</taxon>
        <taxon>Clostridiaceae</taxon>
        <taxon>Mordavella</taxon>
    </lineage>
</organism>
<comment type="caution">
    <text evidence="2">The sequence shown here is derived from an EMBL/GenBank/DDBJ whole genome shotgun (WGS) entry which is preliminary data.</text>
</comment>
<dbReference type="RefSeq" id="WP_204908012.1">
    <property type="nucleotide sequence ID" value="NZ_JACJLV010000005.1"/>
</dbReference>
<sequence>MDIRILIPIIMAVLLLSWVIFCGIQFIRHSKDVIVRSDFTGHVKCEKCGTEYTVNAAEFTKSAMAKSVSVTKTKFVNGALINQPHYKYYAKKFYCPVCGKRRYARVLNINDINQAMKKPMLQSGIRWLILMMTGGLLILAATGIPMYFANKAAARQVEDLKQQQYEDFLEDYVE</sequence>
<proteinExistence type="predicted"/>
<reference evidence="2" key="1">
    <citation type="submission" date="2020-08" db="EMBL/GenBank/DDBJ databases">
        <authorList>
            <person name="Cejkova D."/>
            <person name="Kubasova T."/>
            <person name="Jahodarova E."/>
            <person name="Rychlik I."/>
        </authorList>
    </citation>
    <scope>NUCLEOTIDE SEQUENCE</scope>
    <source>
        <strain evidence="2">An420c</strain>
    </source>
</reference>
<feature type="transmembrane region" description="Helical" evidence="1">
    <location>
        <begin position="127"/>
        <end position="148"/>
    </location>
</feature>
<dbReference type="Proteomes" id="UP000713880">
    <property type="component" value="Unassembled WGS sequence"/>
</dbReference>
<evidence type="ECO:0000256" key="1">
    <source>
        <dbReference type="SAM" id="Phobius"/>
    </source>
</evidence>
<evidence type="ECO:0000313" key="3">
    <source>
        <dbReference type="Proteomes" id="UP000713880"/>
    </source>
</evidence>
<dbReference type="AlphaFoldDB" id="A0A938X0R7"/>
<keyword evidence="1" id="KW-0812">Transmembrane</keyword>
<accession>A0A938X0R7</accession>
<keyword evidence="3" id="KW-1185">Reference proteome</keyword>